<evidence type="ECO:0000256" key="1">
    <source>
        <dbReference type="SAM" id="Coils"/>
    </source>
</evidence>
<keyword evidence="1" id="KW-0175">Coiled coil</keyword>
<protein>
    <submittedName>
        <fullName evidence="2">Uncharacterized protein</fullName>
    </submittedName>
</protein>
<accession>A0A7S3F1K5</accession>
<reference evidence="2" key="1">
    <citation type="submission" date="2021-01" db="EMBL/GenBank/DDBJ databases">
        <authorList>
            <person name="Corre E."/>
            <person name="Pelletier E."/>
            <person name="Niang G."/>
            <person name="Scheremetjew M."/>
            <person name="Finn R."/>
            <person name="Kale V."/>
            <person name="Holt S."/>
            <person name="Cochrane G."/>
            <person name="Meng A."/>
            <person name="Brown T."/>
            <person name="Cohen L."/>
        </authorList>
    </citation>
    <scope>NUCLEOTIDE SEQUENCE</scope>
    <source>
        <strain evidence="2">CCMP281</strain>
    </source>
</reference>
<name>A0A7S3F1K5_9EUKA</name>
<sequence>MSDGGIRRVAALEAACRALQTELDATRMALRVSSTDAATLTTEKAALLDKLEAQVLEQVRRTAKAQRALATAERGQQQLTEHLERHAGPLTIVFVPNEFASIGGSCVPLGEPCERAE</sequence>
<feature type="coiled-coil region" evidence="1">
    <location>
        <begin position="9"/>
        <end position="68"/>
    </location>
</feature>
<dbReference type="EMBL" id="HBHX01039853">
    <property type="protein sequence ID" value="CAE0121389.1"/>
    <property type="molecule type" value="Transcribed_RNA"/>
</dbReference>
<proteinExistence type="predicted"/>
<evidence type="ECO:0000313" key="2">
    <source>
        <dbReference type="EMBL" id="CAE0121389.1"/>
    </source>
</evidence>
<dbReference type="AlphaFoldDB" id="A0A7S3F1K5"/>
<organism evidence="2">
    <name type="scientific">Haptolina ericina</name>
    <dbReference type="NCBI Taxonomy" id="156174"/>
    <lineage>
        <taxon>Eukaryota</taxon>
        <taxon>Haptista</taxon>
        <taxon>Haptophyta</taxon>
        <taxon>Prymnesiophyceae</taxon>
        <taxon>Prymnesiales</taxon>
        <taxon>Prymnesiaceae</taxon>
        <taxon>Haptolina</taxon>
    </lineage>
</organism>
<gene>
    <name evidence="2" type="ORF">HERI1096_LOCUS22090</name>
</gene>